<dbReference type="Gene3D" id="3.40.640.10">
    <property type="entry name" value="Type I PLP-dependent aspartate aminotransferase-like (Major domain)"/>
    <property type="match status" value="1"/>
</dbReference>
<dbReference type="GO" id="GO:0004672">
    <property type="term" value="F:protein kinase activity"/>
    <property type="evidence" value="ECO:0007669"/>
    <property type="project" value="InterPro"/>
</dbReference>
<protein>
    <submittedName>
        <fullName evidence="5">Etnppl protein</fullName>
    </submittedName>
</protein>
<sequence length="1537" mass="164332">MGSLFSLQVQDAATLSKEEVWQLRKKHFCPAQSVSYSNTDPLLIVRGQGSSLYDEEGNAYLDTRNNVCHVGHGHPRVASAVAEQAALLNTNTRYLHPNICLLAKRLTETFPAGSGLEVCFFVNSGSEANDLAVRLAFARTSSRNVIVVDHGYHGHTQQTIEISPYKFDHKGGEGARSNIHKVPCPDTYRGPHRGSDAAGQYAATVEAACRSAGDVAAFFVESGMSVGGVILPPKGYLEAAYKAVRQAGGVCVADEVQVGFGRFGDYFWAFEEQGVVPDIVTMGKPFGNGMPLAAVVTTKQISDAFHNGLEYFNTFGGNPVCCAAGLAVLDVIKEEGLQDNAAKVGRYICEQVRQLSAKHPLIGDVRGRGLFIGIEFVRDQEKEPATMETSEICSRMKSEHRILMSIDGPHDNVLVIKPPMCFSVADADCMVRAMDEILSTLVGPISGVQPDGERTLGVLGGQVAKAPLKELLSKYLERSEPRRTNCAPLMLMMSAFRDKVTNDRSPRLHVSVSLMLLMAMRASAPEYVYSRSPGSVNSVSPPVQEPRSSRGAPERPPIPQAWIYGSTGGSLPCAQSWHPTGRLMHGPMPAGRMLPPQLAWTRPGTPRTVAVPAACYRTAGTPGTAVPQAVRPHGPIVVVRELSPGRPMACATHVAPRAVSPAIRSVASTVRPVQVPQGQMSPPVLLRQRSLSPSPIVRPPAATPAGPGQMACQPTPRTQSTHLGHVAGCASATSPRRERSLSPVGLPPVPVLSGVGAAVPAEAHLARKCISPRGVILRHATPHAPAAVSKVQTPVQVLVTPRMVPQVPSGKGLATPGGILEGLRAVPTFPRTILHPHAGKAVVGPASVRRAASHGAVKAPRASPAVLPPKRPASGVAKELPSEQTTAAGQLPPRGTHTEADTDQFFADGEKQDTWFLAFNSALNETGAVEATCQQLLARLHSGPCVRWEELVKLNPEVQLLHAASEEGQADGSCQGWWRALLARHSLYGPGNAIGAPELTELVTDAFRFLRDRHAPEAFLRNLRTVHSGSKRLKELYGSFEFHARGMMGKSYRCRSRLTREEHICRQVCKDKVSAPSDLVRAEVEMLRSLEHPSVPQVIASFEDFNNIYIVLEPVESIELVNILQQWHQSGQGISVGWLAEIARQLLEALRHCHEMRPRSVVHGDLRLTSLLLSAVTDARTAPQLILADLSLAGLPLPPPKLARCPAPSAAEHAVPAPGRLEDWMQSPSTLLDVWSCGCLLFILLSGRHPFSCDLGGRLVPSAVLGARSGVPPEPDWRLLPSASSTSLCAQMLSWDVKARPSAAECLRHSWLSAEDSDSTALPMEALGNLLKAHHKSKLQEITAGLAISEQIASPFSAVGASLAVKHTFADLAGDAAAGTSCSSQEEAARVATVTASEASDALAKLGMSDKGIEKVIKAFSDDTGSVDHHLLISHCTELAEDLLDHALWRVFTAAGEDHRGVLGAAELEKALAESAGEGGGADRAGGGEPDSQGPFGSEMKASDIVRQVACGRQQVTFEELRAAVIQRQSQADSRME</sequence>
<feature type="region of interest" description="Disordered" evidence="3">
    <location>
        <begin position="530"/>
        <end position="557"/>
    </location>
</feature>
<dbReference type="InterPro" id="IPR015422">
    <property type="entry name" value="PyrdxlP-dep_Trfase_small"/>
</dbReference>
<organism evidence="5 6">
    <name type="scientific">Symbiodinium natans</name>
    <dbReference type="NCBI Taxonomy" id="878477"/>
    <lineage>
        <taxon>Eukaryota</taxon>
        <taxon>Sar</taxon>
        <taxon>Alveolata</taxon>
        <taxon>Dinophyceae</taxon>
        <taxon>Suessiales</taxon>
        <taxon>Symbiodiniaceae</taxon>
        <taxon>Symbiodinium</taxon>
    </lineage>
</organism>
<dbReference type="EMBL" id="CAJNDS010000435">
    <property type="protein sequence ID" value="CAE7205803.1"/>
    <property type="molecule type" value="Genomic_DNA"/>
</dbReference>
<dbReference type="Pfam" id="PF00069">
    <property type="entry name" value="Pkinase"/>
    <property type="match status" value="1"/>
</dbReference>
<dbReference type="InterPro" id="IPR049704">
    <property type="entry name" value="Aminotrans_3_PPA_site"/>
</dbReference>
<dbReference type="PANTHER" id="PTHR45688:SF13">
    <property type="entry name" value="ALANINE--GLYOXYLATE AMINOTRANSFERASE 2-LIKE"/>
    <property type="match status" value="1"/>
</dbReference>
<evidence type="ECO:0000256" key="2">
    <source>
        <dbReference type="ARBA" id="ARBA00022898"/>
    </source>
</evidence>
<dbReference type="GO" id="GO:0005739">
    <property type="term" value="C:mitochondrion"/>
    <property type="evidence" value="ECO:0007669"/>
    <property type="project" value="TreeGrafter"/>
</dbReference>
<evidence type="ECO:0000313" key="6">
    <source>
        <dbReference type="Proteomes" id="UP000604046"/>
    </source>
</evidence>
<feature type="domain" description="Protein kinase" evidence="4">
    <location>
        <begin position="1037"/>
        <end position="1312"/>
    </location>
</feature>
<keyword evidence="6" id="KW-1185">Reference proteome</keyword>
<dbReference type="OrthoDB" id="425114at2759"/>
<dbReference type="Gene3D" id="1.10.510.10">
    <property type="entry name" value="Transferase(Phosphotransferase) domain 1"/>
    <property type="match status" value="1"/>
</dbReference>
<dbReference type="PANTHER" id="PTHR45688">
    <property type="match status" value="1"/>
</dbReference>
<dbReference type="PROSITE" id="PS00600">
    <property type="entry name" value="AA_TRANSFER_CLASS_3"/>
    <property type="match status" value="1"/>
</dbReference>
<dbReference type="Gene3D" id="3.90.1150.10">
    <property type="entry name" value="Aspartate Aminotransferase, domain 1"/>
    <property type="match status" value="1"/>
</dbReference>
<comment type="similarity">
    <text evidence="1">Belongs to the class-III pyridoxal-phosphate-dependent aminotransferase family.</text>
</comment>
<name>A0A812JFP4_9DINO</name>
<dbReference type="SUPFAM" id="SSF56112">
    <property type="entry name" value="Protein kinase-like (PK-like)"/>
    <property type="match status" value="1"/>
</dbReference>
<dbReference type="SUPFAM" id="SSF53383">
    <property type="entry name" value="PLP-dependent transferases"/>
    <property type="match status" value="1"/>
</dbReference>
<keyword evidence="2" id="KW-0663">Pyridoxal phosphate</keyword>
<evidence type="ECO:0000256" key="1">
    <source>
        <dbReference type="ARBA" id="ARBA00008954"/>
    </source>
</evidence>
<dbReference type="Gene3D" id="3.30.200.20">
    <property type="entry name" value="Phosphorylase Kinase, domain 1"/>
    <property type="match status" value="1"/>
</dbReference>
<evidence type="ECO:0000313" key="5">
    <source>
        <dbReference type="EMBL" id="CAE7205803.1"/>
    </source>
</evidence>
<dbReference type="InterPro" id="IPR015421">
    <property type="entry name" value="PyrdxlP-dep_Trfase_major"/>
</dbReference>
<evidence type="ECO:0000259" key="4">
    <source>
        <dbReference type="PROSITE" id="PS50011"/>
    </source>
</evidence>
<dbReference type="GO" id="GO:0030170">
    <property type="term" value="F:pyridoxal phosphate binding"/>
    <property type="evidence" value="ECO:0007669"/>
    <property type="project" value="InterPro"/>
</dbReference>
<feature type="region of interest" description="Disordered" evidence="3">
    <location>
        <begin position="1474"/>
        <end position="1500"/>
    </location>
</feature>
<dbReference type="GO" id="GO:0008483">
    <property type="term" value="F:transaminase activity"/>
    <property type="evidence" value="ECO:0007669"/>
    <property type="project" value="InterPro"/>
</dbReference>
<feature type="compositionally biased region" description="Low complexity" evidence="3">
    <location>
        <begin position="530"/>
        <end position="542"/>
    </location>
</feature>
<dbReference type="Pfam" id="PF00202">
    <property type="entry name" value="Aminotran_3"/>
    <property type="match status" value="1"/>
</dbReference>
<accession>A0A812JFP4</accession>
<feature type="compositionally biased region" description="Gly residues" evidence="3">
    <location>
        <begin position="1477"/>
        <end position="1489"/>
    </location>
</feature>
<dbReference type="Proteomes" id="UP000604046">
    <property type="component" value="Unassembled WGS sequence"/>
</dbReference>
<gene>
    <name evidence="5" type="primary">Etnppl</name>
    <name evidence="5" type="ORF">SNAT2548_LOCUS6511</name>
</gene>
<dbReference type="GO" id="GO:0005524">
    <property type="term" value="F:ATP binding"/>
    <property type="evidence" value="ECO:0007669"/>
    <property type="project" value="InterPro"/>
</dbReference>
<dbReference type="PROSITE" id="PS50011">
    <property type="entry name" value="PROTEIN_KINASE_DOM"/>
    <property type="match status" value="1"/>
</dbReference>
<dbReference type="SMART" id="SM00220">
    <property type="entry name" value="S_TKc"/>
    <property type="match status" value="1"/>
</dbReference>
<dbReference type="CDD" id="cd00610">
    <property type="entry name" value="OAT_like"/>
    <property type="match status" value="1"/>
</dbReference>
<comment type="caution">
    <text evidence="5">The sequence shown here is derived from an EMBL/GenBank/DDBJ whole genome shotgun (WGS) entry which is preliminary data.</text>
</comment>
<dbReference type="InterPro" id="IPR005814">
    <property type="entry name" value="Aminotrans_3"/>
</dbReference>
<dbReference type="InterPro" id="IPR000719">
    <property type="entry name" value="Prot_kinase_dom"/>
</dbReference>
<feature type="region of interest" description="Disordered" evidence="3">
    <location>
        <begin position="699"/>
        <end position="720"/>
    </location>
</feature>
<dbReference type="InterPro" id="IPR011009">
    <property type="entry name" value="Kinase-like_dom_sf"/>
</dbReference>
<evidence type="ECO:0000256" key="3">
    <source>
        <dbReference type="SAM" id="MobiDB-lite"/>
    </source>
</evidence>
<proteinExistence type="inferred from homology"/>
<reference evidence="5" key="1">
    <citation type="submission" date="2021-02" db="EMBL/GenBank/DDBJ databases">
        <authorList>
            <person name="Dougan E. K."/>
            <person name="Rhodes N."/>
            <person name="Thang M."/>
            <person name="Chan C."/>
        </authorList>
    </citation>
    <scope>NUCLEOTIDE SEQUENCE</scope>
</reference>
<feature type="region of interest" description="Disordered" evidence="3">
    <location>
        <begin position="855"/>
        <end position="896"/>
    </location>
</feature>
<dbReference type="InterPro" id="IPR015424">
    <property type="entry name" value="PyrdxlP-dep_Trfase"/>
</dbReference>